<dbReference type="EMBL" id="FOOE01000004">
    <property type="protein sequence ID" value="SFF61717.1"/>
    <property type="molecule type" value="Genomic_DNA"/>
</dbReference>
<keyword evidence="6" id="KW-0808">Transferase</keyword>
<dbReference type="InterPro" id="IPR000595">
    <property type="entry name" value="cNMP-bd_dom"/>
</dbReference>
<dbReference type="PANTHER" id="PTHR24567:SF58">
    <property type="entry name" value="CYCLIC AMP-BINDING REGULATORY PROTEIN"/>
    <property type="match status" value="1"/>
</dbReference>
<dbReference type="GO" id="GO:0016301">
    <property type="term" value="F:kinase activity"/>
    <property type="evidence" value="ECO:0007669"/>
    <property type="project" value="UniProtKB-KW"/>
</dbReference>
<keyword evidence="1" id="KW-0805">Transcription regulation</keyword>
<dbReference type="InterPro" id="IPR014710">
    <property type="entry name" value="RmlC-like_jellyroll"/>
</dbReference>
<gene>
    <name evidence="6" type="ORF">SAMN04487885_104117</name>
</gene>
<dbReference type="SMART" id="SM00100">
    <property type="entry name" value="cNMP"/>
    <property type="match status" value="1"/>
</dbReference>
<dbReference type="Pfam" id="PF13545">
    <property type="entry name" value="HTH_Crp_2"/>
    <property type="match status" value="1"/>
</dbReference>
<evidence type="ECO:0000313" key="7">
    <source>
        <dbReference type="Proteomes" id="UP000182135"/>
    </source>
</evidence>
<name>A0A1I2K909_9CLOT</name>
<dbReference type="InterPro" id="IPR036390">
    <property type="entry name" value="WH_DNA-bd_sf"/>
</dbReference>
<evidence type="ECO:0000256" key="2">
    <source>
        <dbReference type="ARBA" id="ARBA00023125"/>
    </source>
</evidence>
<evidence type="ECO:0000256" key="3">
    <source>
        <dbReference type="ARBA" id="ARBA00023163"/>
    </source>
</evidence>
<dbReference type="Pfam" id="PF00027">
    <property type="entry name" value="cNMP_binding"/>
    <property type="match status" value="1"/>
</dbReference>
<dbReference type="GO" id="GO:0003700">
    <property type="term" value="F:DNA-binding transcription factor activity"/>
    <property type="evidence" value="ECO:0007669"/>
    <property type="project" value="TreeGrafter"/>
</dbReference>
<dbReference type="InterPro" id="IPR050397">
    <property type="entry name" value="Env_Response_Regulators"/>
</dbReference>
<keyword evidence="7" id="KW-1185">Reference proteome</keyword>
<dbReference type="SUPFAM" id="SSF51206">
    <property type="entry name" value="cAMP-binding domain-like"/>
    <property type="match status" value="1"/>
</dbReference>
<dbReference type="GeneID" id="90543807"/>
<keyword evidence="6" id="KW-0418">Kinase</keyword>
<evidence type="ECO:0000259" key="4">
    <source>
        <dbReference type="PROSITE" id="PS50042"/>
    </source>
</evidence>
<dbReference type="eggNOG" id="COG0664">
    <property type="taxonomic scope" value="Bacteria"/>
</dbReference>
<organism evidence="6 7">
    <name type="scientific">Clostridium cadaveris</name>
    <dbReference type="NCBI Taxonomy" id="1529"/>
    <lineage>
        <taxon>Bacteria</taxon>
        <taxon>Bacillati</taxon>
        <taxon>Bacillota</taxon>
        <taxon>Clostridia</taxon>
        <taxon>Eubacteriales</taxon>
        <taxon>Clostridiaceae</taxon>
        <taxon>Clostridium</taxon>
    </lineage>
</organism>
<dbReference type="PROSITE" id="PS50042">
    <property type="entry name" value="CNMP_BINDING_3"/>
    <property type="match status" value="1"/>
</dbReference>
<dbReference type="SUPFAM" id="SSF46785">
    <property type="entry name" value="Winged helix' DNA-binding domain"/>
    <property type="match status" value="1"/>
</dbReference>
<reference evidence="6 7" key="1">
    <citation type="submission" date="2016-10" db="EMBL/GenBank/DDBJ databases">
        <authorList>
            <person name="de Groot N.N."/>
        </authorList>
    </citation>
    <scope>NUCLEOTIDE SEQUENCE [LARGE SCALE GENOMIC DNA]</scope>
    <source>
        <strain evidence="6 7">NLAE-zl-G419</strain>
    </source>
</reference>
<dbReference type="InterPro" id="IPR012318">
    <property type="entry name" value="HTH_CRP"/>
</dbReference>
<accession>A0A1I2K909</accession>
<dbReference type="PANTHER" id="PTHR24567">
    <property type="entry name" value="CRP FAMILY TRANSCRIPTIONAL REGULATORY PROTEIN"/>
    <property type="match status" value="1"/>
</dbReference>
<feature type="domain" description="HTH crp-type" evidence="5">
    <location>
        <begin position="155"/>
        <end position="223"/>
    </location>
</feature>
<dbReference type="GO" id="GO:0005829">
    <property type="term" value="C:cytosol"/>
    <property type="evidence" value="ECO:0007669"/>
    <property type="project" value="TreeGrafter"/>
</dbReference>
<proteinExistence type="predicted"/>
<protein>
    <submittedName>
        <fullName evidence="6">cAMP-binding domain of CRP or a regulatory subunit of cAMP-dependent protein kinases</fullName>
    </submittedName>
</protein>
<dbReference type="Proteomes" id="UP000182135">
    <property type="component" value="Unassembled WGS sequence"/>
</dbReference>
<dbReference type="STRING" id="1529.SAMN04487885_104117"/>
<dbReference type="RefSeq" id="WP_074844618.1">
    <property type="nucleotide sequence ID" value="NZ_CABMJC010000012.1"/>
</dbReference>
<dbReference type="InterPro" id="IPR018490">
    <property type="entry name" value="cNMP-bd_dom_sf"/>
</dbReference>
<evidence type="ECO:0000256" key="1">
    <source>
        <dbReference type="ARBA" id="ARBA00023015"/>
    </source>
</evidence>
<feature type="domain" description="Cyclic nucleotide-binding" evidence="4">
    <location>
        <begin position="14"/>
        <end position="116"/>
    </location>
</feature>
<dbReference type="PROSITE" id="PS51063">
    <property type="entry name" value="HTH_CRP_2"/>
    <property type="match status" value="1"/>
</dbReference>
<dbReference type="Gene3D" id="2.60.120.10">
    <property type="entry name" value="Jelly Rolls"/>
    <property type="match status" value="1"/>
</dbReference>
<keyword evidence="2" id="KW-0238">DNA-binding</keyword>
<dbReference type="AlphaFoldDB" id="A0A1I2K909"/>
<dbReference type="OrthoDB" id="3176638at2"/>
<sequence>MINKYIDVIKKSPLFNSINDNEIPLLFNCLTPNIVNYDKNEFIINSGDTINEFGLVLEGEVIITKENVNGDRVVMSLIKKSGLFGEMFVFSSRKTWPVTVMAQSPCKILFITNSSLITKCGKNCSWHTSLLQNFIKVISDKGLMLNKKVEYLSLKSIRGKISLYLIDQYKISKNTTLTIPLKRNELADFLNVSRPSLSREMCAMRDEGIIDFHLSTFKIKDIELLKSFCDY</sequence>
<evidence type="ECO:0000313" key="6">
    <source>
        <dbReference type="EMBL" id="SFF61717.1"/>
    </source>
</evidence>
<dbReference type="GO" id="GO:0003677">
    <property type="term" value="F:DNA binding"/>
    <property type="evidence" value="ECO:0007669"/>
    <property type="project" value="UniProtKB-KW"/>
</dbReference>
<dbReference type="CDD" id="cd00038">
    <property type="entry name" value="CAP_ED"/>
    <property type="match status" value="1"/>
</dbReference>
<keyword evidence="3" id="KW-0804">Transcription</keyword>
<evidence type="ECO:0000259" key="5">
    <source>
        <dbReference type="PROSITE" id="PS51063"/>
    </source>
</evidence>